<proteinExistence type="predicted"/>
<dbReference type="RefSeq" id="WP_162370269.1">
    <property type="nucleotide sequence ID" value="NZ_JAAEEH010000016.1"/>
</dbReference>
<gene>
    <name evidence="1" type="ORF">GXN74_07255</name>
</gene>
<dbReference type="EMBL" id="JAAEEH010000016">
    <property type="protein sequence ID" value="NDL67540.1"/>
    <property type="molecule type" value="Genomic_DNA"/>
</dbReference>
<protein>
    <submittedName>
        <fullName evidence="1">DUF4878 domain-containing protein</fullName>
    </submittedName>
</protein>
<dbReference type="PROSITE" id="PS51257">
    <property type="entry name" value="PROKAR_LIPOPROTEIN"/>
    <property type="match status" value="1"/>
</dbReference>
<keyword evidence="2" id="KW-1185">Reference proteome</keyword>
<organism evidence="1 2">
    <name type="scientific">Anaerotalea alkaliphila</name>
    <dbReference type="NCBI Taxonomy" id="2662126"/>
    <lineage>
        <taxon>Bacteria</taxon>
        <taxon>Bacillati</taxon>
        <taxon>Bacillota</taxon>
        <taxon>Clostridia</taxon>
        <taxon>Eubacteriales</taxon>
        <taxon>Anaerotalea</taxon>
    </lineage>
</organism>
<dbReference type="AlphaFoldDB" id="A0A7X5HVR5"/>
<sequence>MKKISALVLAFIMVAGLTGCGLFGVRAEDAAKEFLEAVKAADKEAISKYVSYEELMEISDEEAADEEDATQSEEFIKLMLNGMTYAILESKEDGAEATVKVEITNIDMKNVMGEYIKEAFGLAFANAFSEEMDEEAMEKELTDMLVRMMEENKDKTVTNTVDMKMKKVDKQWKVDADEELQNAILGDLAKVVEDFADWGEDETAGLQ</sequence>
<name>A0A7X5HVR5_9FIRM</name>
<evidence type="ECO:0000313" key="2">
    <source>
        <dbReference type="Proteomes" id="UP000461585"/>
    </source>
</evidence>
<accession>A0A7X5HVR5</accession>
<dbReference type="Proteomes" id="UP000461585">
    <property type="component" value="Unassembled WGS sequence"/>
</dbReference>
<reference evidence="1 2" key="1">
    <citation type="submission" date="2020-01" db="EMBL/GenBank/DDBJ databases">
        <title>Anaeroalcalibacter tamaniensis gen. nov., sp. nov., moderately halophilic strictly anaerobic fermenter bacterium from mud volcano of Taman peninsula.</title>
        <authorList>
            <person name="Frolova A."/>
            <person name="Merkel A.Y."/>
            <person name="Slobodkin A.I."/>
        </authorList>
    </citation>
    <scope>NUCLEOTIDE SEQUENCE [LARGE SCALE GENOMIC DNA]</scope>
    <source>
        <strain evidence="1 2">F-3ap</strain>
    </source>
</reference>
<evidence type="ECO:0000313" key="1">
    <source>
        <dbReference type="EMBL" id="NDL67540.1"/>
    </source>
</evidence>
<comment type="caution">
    <text evidence="1">The sequence shown here is derived from an EMBL/GenBank/DDBJ whole genome shotgun (WGS) entry which is preliminary data.</text>
</comment>